<feature type="transmembrane region" description="Helical" evidence="1">
    <location>
        <begin position="41"/>
        <end position="62"/>
    </location>
</feature>
<accession>A0A7J2U5D0</accession>
<reference evidence="2" key="1">
    <citation type="journal article" date="2020" name="mSystems">
        <title>Genome- and Community-Level Interaction Insights into Carbon Utilization and Element Cycling Functions of Hydrothermarchaeota in Hydrothermal Sediment.</title>
        <authorList>
            <person name="Zhou Z."/>
            <person name="Liu Y."/>
            <person name="Xu W."/>
            <person name="Pan J."/>
            <person name="Luo Z.H."/>
            <person name="Li M."/>
        </authorList>
    </citation>
    <scope>NUCLEOTIDE SEQUENCE [LARGE SCALE GENOMIC DNA]</scope>
    <source>
        <strain evidence="2">SpSt-125</strain>
    </source>
</reference>
<comment type="caution">
    <text evidence="2">The sequence shown here is derived from an EMBL/GenBank/DDBJ whole genome shotgun (WGS) entry which is preliminary data.</text>
</comment>
<name>A0A7J2U5D0_9CREN</name>
<proteinExistence type="predicted"/>
<evidence type="ECO:0000313" key="2">
    <source>
        <dbReference type="EMBL" id="HEM68014.1"/>
    </source>
</evidence>
<dbReference type="EMBL" id="DSEU01000072">
    <property type="protein sequence ID" value="HEM68014.1"/>
    <property type="molecule type" value="Genomic_DNA"/>
</dbReference>
<dbReference type="AlphaFoldDB" id="A0A7J2U5D0"/>
<protein>
    <submittedName>
        <fullName evidence="2">Uncharacterized protein</fullName>
    </submittedName>
</protein>
<organism evidence="2">
    <name type="scientific">Ignisphaera aggregans</name>
    <dbReference type="NCBI Taxonomy" id="334771"/>
    <lineage>
        <taxon>Archaea</taxon>
        <taxon>Thermoproteota</taxon>
        <taxon>Thermoprotei</taxon>
        <taxon>Desulfurococcales</taxon>
        <taxon>Desulfurococcaceae</taxon>
        <taxon>Ignisphaera</taxon>
    </lineage>
</organism>
<sequence>MRAEPPAVLSPAGFSGRLILVDTNIDFKRSVIGGAEAGINLVYIALDGAIALTAIALIIALFRARRARS</sequence>
<gene>
    <name evidence="2" type="ORF">ENO26_10715</name>
</gene>
<keyword evidence="1" id="KW-0472">Membrane</keyword>
<keyword evidence="1" id="KW-1133">Transmembrane helix</keyword>
<keyword evidence="1" id="KW-0812">Transmembrane</keyword>
<evidence type="ECO:0000256" key="1">
    <source>
        <dbReference type="SAM" id="Phobius"/>
    </source>
</evidence>